<comment type="caution">
    <text evidence="1">The sequence shown here is derived from an EMBL/GenBank/DDBJ whole genome shotgun (WGS) entry which is preliminary data.</text>
</comment>
<sequence>MLLTLLSPSILSKETSPTKLCATNSHSPKSLVASGHDAYSNASPPLLPPELIETIIDEVGSQGDTQTLRSCSLVASTFVFRAQSHIFKTVDLDKAQPRKKYHERFHWLLVRNPYLGMHVRHLRIGDDPEDDYGSRDWGRFDMAGRSWIRQSKTIRHTLGSLPRLQSFSLTFNSEWTNWETEIPASTRQAFEQVFSLSTLRSVSLEFVTGFPVNLLKGLVAKLSFVGLSCVETGNGSSSQLPTSANASPKSLYLRGTSPDTIQAVSQALVASSSASPLRKLAITPTFERGFGNAIAQLIREVGVDLEEFQWLPSIHFRSSVGSIDISFPQGLRYLKFTVSYRKAHGHGPFPEVIRLLSQLYQAQRADTSRPDHLERITIECHCLRSMEAKTLKAEWQAIDKILGRPGVFKALKELKIELPTSTSSTELIHEFMMAFQDALPMTQEKGVMVSVKSRTVVDERFVVDSGYSFTALQ</sequence>
<dbReference type="AlphaFoldDB" id="A0A8H4QR55"/>
<name>A0A8H4QR55_9AGAR</name>
<keyword evidence="2" id="KW-1185">Reference proteome</keyword>
<dbReference type="Proteomes" id="UP000521872">
    <property type="component" value="Unassembled WGS sequence"/>
</dbReference>
<evidence type="ECO:0000313" key="2">
    <source>
        <dbReference type="Proteomes" id="UP000521872"/>
    </source>
</evidence>
<proteinExistence type="predicted"/>
<organism evidence="1 2">
    <name type="scientific">Agrocybe pediades</name>
    <dbReference type="NCBI Taxonomy" id="84607"/>
    <lineage>
        <taxon>Eukaryota</taxon>
        <taxon>Fungi</taxon>
        <taxon>Dikarya</taxon>
        <taxon>Basidiomycota</taxon>
        <taxon>Agaricomycotina</taxon>
        <taxon>Agaricomycetes</taxon>
        <taxon>Agaricomycetidae</taxon>
        <taxon>Agaricales</taxon>
        <taxon>Agaricineae</taxon>
        <taxon>Strophariaceae</taxon>
        <taxon>Agrocybe</taxon>
    </lineage>
</organism>
<accession>A0A8H4QR55</accession>
<evidence type="ECO:0000313" key="1">
    <source>
        <dbReference type="EMBL" id="KAF4614887.1"/>
    </source>
</evidence>
<gene>
    <name evidence="1" type="ORF">D9613_003553</name>
</gene>
<protein>
    <submittedName>
        <fullName evidence="1">Uncharacterized protein</fullName>
    </submittedName>
</protein>
<reference evidence="1 2" key="1">
    <citation type="submission" date="2019-12" db="EMBL/GenBank/DDBJ databases">
        <authorList>
            <person name="Floudas D."/>
            <person name="Bentzer J."/>
            <person name="Ahren D."/>
            <person name="Johansson T."/>
            <person name="Persson P."/>
            <person name="Tunlid A."/>
        </authorList>
    </citation>
    <scope>NUCLEOTIDE SEQUENCE [LARGE SCALE GENOMIC DNA]</scope>
    <source>
        <strain evidence="1 2">CBS 102.39</strain>
    </source>
</reference>
<dbReference type="EMBL" id="JAACJL010000044">
    <property type="protein sequence ID" value="KAF4614887.1"/>
    <property type="molecule type" value="Genomic_DNA"/>
</dbReference>